<gene>
    <name evidence="2" type="ORF">IAB59_07125</name>
</gene>
<name>A0A9D1GCA3_9FIRM</name>
<evidence type="ECO:0000313" key="3">
    <source>
        <dbReference type="Proteomes" id="UP000886833"/>
    </source>
</evidence>
<organism evidence="2 3">
    <name type="scientific">Candidatus Onthousia faecipullorum</name>
    <dbReference type="NCBI Taxonomy" id="2840887"/>
    <lineage>
        <taxon>Bacteria</taxon>
        <taxon>Bacillati</taxon>
        <taxon>Bacillota</taxon>
        <taxon>Bacilli</taxon>
        <taxon>Candidatus Onthousia</taxon>
    </lineage>
</organism>
<comment type="caution">
    <text evidence="2">The sequence shown here is derived from an EMBL/GenBank/DDBJ whole genome shotgun (WGS) entry which is preliminary data.</text>
</comment>
<dbReference type="AlphaFoldDB" id="A0A9D1GCA3"/>
<reference evidence="2" key="2">
    <citation type="journal article" date="2021" name="PeerJ">
        <title>Extensive microbial diversity within the chicken gut microbiome revealed by metagenomics and culture.</title>
        <authorList>
            <person name="Gilroy R."/>
            <person name="Ravi A."/>
            <person name="Getino M."/>
            <person name="Pursley I."/>
            <person name="Horton D.L."/>
            <person name="Alikhan N.F."/>
            <person name="Baker D."/>
            <person name="Gharbi K."/>
            <person name="Hall N."/>
            <person name="Watson M."/>
            <person name="Adriaenssens E.M."/>
            <person name="Foster-Nyarko E."/>
            <person name="Jarju S."/>
            <person name="Secka A."/>
            <person name="Antonio M."/>
            <person name="Oren A."/>
            <person name="Chaudhuri R.R."/>
            <person name="La Ragione R."/>
            <person name="Hildebrand F."/>
            <person name="Pallen M.J."/>
        </authorList>
    </citation>
    <scope>NUCLEOTIDE SEQUENCE</scope>
    <source>
        <strain evidence="2">CHK195-26880</strain>
    </source>
</reference>
<evidence type="ECO:0000256" key="1">
    <source>
        <dbReference type="SAM" id="Phobius"/>
    </source>
</evidence>
<keyword evidence="1" id="KW-0472">Membrane</keyword>
<reference evidence="2" key="1">
    <citation type="submission" date="2020-10" db="EMBL/GenBank/DDBJ databases">
        <authorList>
            <person name="Gilroy R."/>
        </authorList>
    </citation>
    <scope>NUCLEOTIDE SEQUENCE</scope>
    <source>
        <strain evidence="2">CHK195-26880</strain>
    </source>
</reference>
<keyword evidence="1" id="KW-0812">Transmembrane</keyword>
<protein>
    <submittedName>
        <fullName evidence="2">Uncharacterized protein</fullName>
    </submittedName>
</protein>
<proteinExistence type="predicted"/>
<accession>A0A9D1GCA3</accession>
<sequence>MNNKQVAIVSVASTLGILIILAFIIAIIQTGTVEVIKEELIDEYCSNIPLTDARDLEVCNE</sequence>
<dbReference type="Proteomes" id="UP000886833">
    <property type="component" value="Unassembled WGS sequence"/>
</dbReference>
<dbReference type="EMBL" id="DVKQ01000092">
    <property type="protein sequence ID" value="HIT38228.1"/>
    <property type="molecule type" value="Genomic_DNA"/>
</dbReference>
<feature type="transmembrane region" description="Helical" evidence="1">
    <location>
        <begin position="6"/>
        <end position="28"/>
    </location>
</feature>
<evidence type="ECO:0000313" key="2">
    <source>
        <dbReference type="EMBL" id="HIT38228.1"/>
    </source>
</evidence>
<keyword evidence="1" id="KW-1133">Transmembrane helix</keyword>